<evidence type="ECO:0000313" key="6">
    <source>
        <dbReference type="Proteomes" id="UP000192674"/>
    </source>
</evidence>
<dbReference type="InterPro" id="IPR043129">
    <property type="entry name" value="ATPase_NBD"/>
</dbReference>
<gene>
    <name evidence="5" type="ORF">SAMN05661093_07812</name>
</gene>
<keyword evidence="2" id="KW-0067">ATP-binding</keyword>
<dbReference type="Gene3D" id="3.90.640.10">
    <property type="entry name" value="Actin, Chain A, domain 4"/>
    <property type="match status" value="1"/>
</dbReference>
<keyword evidence="1" id="KW-0547">Nucleotide-binding</keyword>
<name>A0A1Y5Y0C9_KIBAR</name>
<dbReference type="Pfam" id="PF00012">
    <property type="entry name" value="HSP70"/>
    <property type="match status" value="2"/>
</dbReference>
<sequence>MPYVLGIDVGTCRTAAALCRQNGSTWGDAEAVQLGERTATAPTVVYFAADGTVVVGDAADRNAASDPANAARDFARRIGDEVPLMVGREVCTAETLTAVLITWAVNEVSTAEGEPPKHVVVTHPADWGNHRRRLLHRALRQTNLDNVTLLPEPVAISENHAAAEDVQPGDALGVYDLGASGLAVAVVRRSQVGTFDVLNSAESVDSNGGYSFDDVVFEYVRNQGGGIDPADPDAWPKLARLRQECVAAKEFLSASTEATVREILLTRAEFEEMIRTSVQAGIEELLRIIRPATDLKTVVVSGGSARIPLVSELVKAEVPSRTVIAPEPELACARGAAIVASRLAPAPQAAPAPVTSSDEAPPPPPRPHIEVTPLELPAPRKAMRALTGKPKLVGGVSALVLAAGVGLTFYMRSEDPPKPPAPGSSAVAPVNNSKPTPLSGPAVTPTATPSQPPPSSSSSSKKSSATKSSTATKTGEDGR</sequence>
<dbReference type="PRINTS" id="PR00301">
    <property type="entry name" value="HEATSHOCK70"/>
</dbReference>
<feature type="region of interest" description="Disordered" evidence="4">
    <location>
        <begin position="415"/>
        <end position="479"/>
    </location>
</feature>
<dbReference type="PANTHER" id="PTHR45639:SF3">
    <property type="entry name" value="HYPOXIA UP-REGULATED PROTEIN 1"/>
    <property type="match status" value="1"/>
</dbReference>
<dbReference type="EMBL" id="FWXV01000009">
    <property type="protein sequence ID" value="SMD23238.1"/>
    <property type="molecule type" value="Genomic_DNA"/>
</dbReference>
<organism evidence="5 6">
    <name type="scientific">Kibdelosporangium aridum</name>
    <dbReference type="NCBI Taxonomy" id="2030"/>
    <lineage>
        <taxon>Bacteria</taxon>
        <taxon>Bacillati</taxon>
        <taxon>Actinomycetota</taxon>
        <taxon>Actinomycetes</taxon>
        <taxon>Pseudonocardiales</taxon>
        <taxon>Pseudonocardiaceae</taxon>
        <taxon>Kibdelosporangium</taxon>
    </lineage>
</organism>
<proteinExistence type="predicted"/>
<dbReference type="AlphaFoldDB" id="A0A1Y5Y0C9"/>
<dbReference type="OrthoDB" id="9766019at2"/>
<feature type="compositionally biased region" description="Low complexity" evidence="4">
    <location>
        <begin position="456"/>
        <end position="473"/>
    </location>
</feature>
<dbReference type="Proteomes" id="UP000192674">
    <property type="component" value="Unassembled WGS sequence"/>
</dbReference>
<dbReference type="GO" id="GO:0005524">
    <property type="term" value="F:ATP binding"/>
    <property type="evidence" value="ECO:0007669"/>
    <property type="project" value="UniProtKB-KW"/>
</dbReference>
<evidence type="ECO:0000256" key="4">
    <source>
        <dbReference type="SAM" id="MobiDB-lite"/>
    </source>
</evidence>
<dbReference type="GO" id="GO:0140662">
    <property type="term" value="F:ATP-dependent protein folding chaperone"/>
    <property type="evidence" value="ECO:0007669"/>
    <property type="project" value="InterPro"/>
</dbReference>
<protein>
    <submittedName>
        <fullName evidence="5">Hsp70 protein</fullName>
    </submittedName>
</protein>
<evidence type="ECO:0000256" key="2">
    <source>
        <dbReference type="ARBA" id="ARBA00022840"/>
    </source>
</evidence>
<dbReference type="Gene3D" id="3.30.420.40">
    <property type="match status" value="2"/>
</dbReference>
<evidence type="ECO:0000256" key="3">
    <source>
        <dbReference type="ARBA" id="ARBA00023186"/>
    </source>
</evidence>
<dbReference type="SUPFAM" id="SSF53067">
    <property type="entry name" value="Actin-like ATPase domain"/>
    <property type="match status" value="2"/>
</dbReference>
<evidence type="ECO:0000256" key="1">
    <source>
        <dbReference type="ARBA" id="ARBA00022741"/>
    </source>
</evidence>
<dbReference type="RefSeq" id="WP_084431989.1">
    <property type="nucleotide sequence ID" value="NZ_FWXV01000009.1"/>
</dbReference>
<feature type="region of interest" description="Disordered" evidence="4">
    <location>
        <begin position="348"/>
        <end position="376"/>
    </location>
</feature>
<evidence type="ECO:0000313" key="5">
    <source>
        <dbReference type="EMBL" id="SMD23238.1"/>
    </source>
</evidence>
<keyword evidence="3" id="KW-0143">Chaperone</keyword>
<dbReference type="GO" id="GO:0030968">
    <property type="term" value="P:endoplasmic reticulum unfolded protein response"/>
    <property type="evidence" value="ECO:0007669"/>
    <property type="project" value="TreeGrafter"/>
</dbReference>
<dbReference type="InterPro" id="IPR013126">
    <property type="entry name" value="Hsp_70_fam"/>
</dbReference>
<keyword evidence="6" id="KW-1185">Reference proteome</keyword>
<dbReference type="PANTHER" id="PTHR45639">
    <property type="entry name" value="HSC70CB, ISOFORM G-RELATED"/>
    <property type="match status" value="1"/>
</dbReference>
<reference evidence="5 6" key="1">
    <citation type="submission" date="2017-04" db="EMBL/GenBank/DDBJ databases">
        <authorList>
            <person name="Afonso C.L."/>
            <person name="Miller P.J."/>
            <person name="Scott M.A."/>
            <person name="Spackman E."/>
            <person name="Goraichik I."/>
            <person name="Dimitrov K.M."/>
            <person name="Suarez D.L."/>
            <person name="Swayne D.E."/>
        </authorList>
    </citation>
    <scope>NUCLEOTIDE SEQUENCE [LARGE SCALE GENOMIC DNA]</scope>
    <source>
        <strain evidence="5 6">DSM 43828</strain>
    </source>
</reference>
<accession>A0A1Y5Y0C9</accession>